<dbReference type="SUPFAM" id="SSF52833">
    <property type="entry name" value="Thioredoxin-like"/>
    <property type="match status" value="1"/>
</dbReference>
<dbReference type="STRING" id="1993.SAMN04489713_11064"/>
<keyword evidence="1" id="KW-0812">Transmembrane</keyword>
<evidence type="ECO:0000313" key="2">
    <source>
        <dbReference type="EMBL" id="SFO86257.1"/>
    </source>
</evidence>
<accession>A0A1I5KMY0</accession>
<evidence type="ECO:0000256" key="1">
    <source>
        <dbReference type="SAM" id="Phobius"/>
    </source>
</evidence>
<proteinExistence type="predicted"/>
<dbReference type="Proteomes" id="UP000183413">
    <property type="component" value="Unassembled WGS sequence"/>
</dbReference>
<dbReference type="AlphaFoldDB" id="A0A1I5KMY0"/>
<keyword evidence="1" id="KW-0472">Membrane</keyword>
<gene>
    <name evidence="2" type="ORF">SAMN04489713_11064</name>
</gene>
<sequence>MPYVVAGVLLVGTLCILDMLMTFAVLRRLRDHSTRFAMLSFAEKLGDTGYLERFENRRFPEFSVTTTGKVGLSSRSMVGRSWSIGFFSAGCAPCHEQAPAFGALGTDAALAVVTGTGKDAEELLDLLPGEAMAVTGADAAALAELLDVTMFPTFLEVNVSGRIVRADPTIANADATVTAGSARS</sequence>
<keyword evidence="3" id="KW-1185">Reference proteome</keyword>
<evidence type="ECO:0000313" key="3">
    <source>
        <dbReference type="Proteomes" id="UP000183413"/>
    </source>
</evidence>
<protein>
    <recommendedName>
        <fullName evidence="4">Thioredoxin domain-containing protein</fullName>
    </recommendedName>
</protein>
<dbReference type="InParanoid" id="A0A1I5KMY0"/>
<dbReference type="InterPro" id="IPR036249">
    <property type="entry name" value="Thioredoxin-like_sf"/>
</dbReference>
<keyword evidence="1" id="KW-1133">Transmembrane helix</keyword>
<feature type="transmembrane region" description="Helical" evidence="1">
    <location>
        <begin position="6"/>
        <end position="26"/>
    </location>
</feature>
<name>A0A1I5KMY0_9ACTN</name>
<evidence type="ECO:0008006" key="4">
    <source>
        <dbReference type="Google" id="ProtNLM"/>
    </source>
</evidence>
<dbReference type="EMBL" id="FOVH01000010">
    <property type="protein sequence ID" value="SFO86257.1"/>
    <property type="molecule type" value="Genomic_DNA"/>
</dbReference>
<organism evidence="2 3">
    <name type="scientific">Actinomadura madurae</name>
    <dbReference type="NCBI Taxonomy" id="1993"/>
    <lineage>
        <taxon>Bacteria</taxon>
        <taxon>Bacillati</taxon>
        <taxon>Actinomycetota</taxon>
        <taxon>Actinomycetes</taxon>
        <taxon>Streptosporangiales</taxon>
        <taxon>Thermomonosporaceae</taxon>
        <taxon>Actinomadura</taxon>
    </lineage>
</organism>
<dbReference type="eggNOG" id="COG0526">
    <property type="taxonomic scope" value="Bacteria"/>
</dbReference>
<dbReference type="Gene3D" id="3.40.30.10">
    <property type="entry name" value="Glutaredoxin"/>
    <property type="match status" value="1"/>
</dbReference>
<reference evidence="2 3" key="1">
    <citation type="submission" date="2016-10" db="EMBL/GenBank/DDBJ databases">
        <authorList>
            <person name="de Groot N.N."/>
        </authorList>
    </citation>
    <scope>NUCLEOTIDE SEQUENCE [LARGE SCALE GENOMIC DNA]</scope>
    <source>
        <strain evidence="2 3">DSM 43067</strain>
    </source>
</reference>
<dbReference type="RefSeq" id="WP_143118598.1">
    <property type="nucleotide sequence ID" value="NZ_FOVH01000010.1"/>
</dbReference>